<evidence type="ECO:0000313" key="1">
    <source>
        <dbReference type="EMBL" id="ATQ75028.1"/>
    </source>
</evidence>
<dbReference type="InterPro" id="IPR045617">
    <property type="entry name" value="DUF6445"/>
</dbReference>
<proteinExistence type="predicted"/>
<reference evidence="1" key="1">
    <citation type="submission" date="2017-10" db="EMBL/GenBank/DDBJ databases">
        <title>Massilia psychrophilum sp. nov., a novel purple-pigmented bacterium isolated from Tianshan glacier, Xinjiang Municipality, China.</title>
        <authorList>
            <person name="Wang H."/>
        </authorList>
    </citation>
    <scope>NUCLEOTIDE SEQUENCE [LARGE SCALE GENOMIC DNA]</scope>
    <source>
        <strain evidence="1">B2</strain>
    </source>
</reference>
<dbReference type="EMBL" id="CP024608">
    <property type="protein sequence ID" value="ATQ75028.1"/>
    <property type="molecule type" value="Genomic_DNA"/>
</dbReference>
<dbReference type="KEGG" id="mass:CR152_11240"/>
<dbReference type="Pfam" id="PF20043">
    <property type="entry name" value="DUF6445"/>
    <property type="match status" value="1"/>
</dbReference>
<sequence length="185" mass="21197">MRESIIVTDDFYQDPVGVRAFALRQDFSVKGNYPGARTQAFLHDELAAAIQSVVGLPITYWPRDTYNGAFQYSVATDRTWVHADHTTTWSGVLYLTPNAPASAGTAFFRHHQSGNETYPADEAQRRQCDADAGVWDRWQVTDQIGNRFNRLILFRGQRFHCSRGHFGETKENGRLFQTFFFNTTY</sequence>
<organism evidence="1 2">
    <name type="scientific">Massilia violaceinigra</name>
    <dbReference type="NCBI Taxonomy" id="2045208"/>
    <lineage>
        <taxon>Bacteria</taxon>
        <taxon>Pseudomonadati</taxon>
        <taxon>Pseudomonadota</taxon>
        <taxon>Betaproteobacteria</taxon>
        <taxon>Burkholderiales</taxon>
        <taxon>Oxalobacteraceae</taxon>
        <taxon>Telluria group</taxon>
        <taxon>Massilia</taxon>
    </lineage>
</organism>
<dbReference type="AlphaFoldDB" id="A0A2D2DJ77"/>
<dbReference type="OrthoDB" id="4048724at2"/>
<accession>A0A2D2DJ77</accession>
<dbReference type="RefSeq" id="WP_099874997.1">
    <property type="nucleotide sequence ID" value="NZ_CP024608.1"/>
</dbReference>
<gene>
    <name evidence="1" type="ORF">CR152_11240</name>
</gene>
<evidence type="ECO:0000313" key="2">
    <source>
        <dbReference type="Proteomes" id="UP000229897"/>
    </source>
</evidence>
<name>A0A2D2DJ77_9BURK</name>
<dbReference type="Proteomes" id="UP000229897">
    <property type="component" value="Chromosome"/>
</dbReference>
<keyword evidence="2" id="KW-1185">Reference proteome</keyword>
<protein>
    <submittedName>
        <fullName evidence="1">Uncharacterized protein</fullName>
    </submittedName>
</protein>